<dbReference type="InterPro" id="IPR014284">
    <property type="entry name" value="RNA_pol_sigma-70_dom"/>
</dbReference>
<proteinExistence type="inferred from homology"/>
<dbReference type="PANTHER" id="PTHR43133:SF51">
    <property type="entry name" value="RNA POLYMERASE SIGMA FACTOR"/>
    <property type="match status" value="1"/>
</dbReference>
<dbReference type="Gene3D" id="1.10.1740.10">
    <property type="match status" value="1"/>
</dbReference>
<evidence type="ECO:0000259" key="6">
    <source>
        <dbReference type="Pfam" id="PF04542"/>
    </source>
</evidence>
<accession>A0A517XDL7</accession>
<dbReference type="Pfam" id="PF04542">
    <property type="entry name" value="Sigma70_r2"/>
    <property type="match status" value="1"/>
</dbReference>
<evidence type="ECO:0000313" key="11">
    <source>
        <dbReference type="Proteomes" id="UP000322887"/>
    </source>
</evidence>
<dbReference type="Proteomes" id="UP000263642">
    <property type="component" value="Unassembled WGS sequence"/>
</dbReference>
<accession>A0A3D3RFD1</accession>
<dbReference type="Gene3D" id="1.10.10.10">
    <property type="entry name" value="Winged helix-like DNA-binding domain superfamily/Winged helix DNA-binding domain"/>
    <property type="match status" value="1"/>
</dbReference>
<dbReference type="InterPro" id="IPR007630">
    <property type="entry name" value="RNA_pol_sigma70_r4"/>
</dbReference>
<keyword evidence="5" id="KW-0804">Transcription</keyword>
<dbReference type="AlphaFoldDB" id="A0A3D3RFD1"/>
<dbReference type="InterPro" id="IPR007627">
    <property type="entry name" value="RNA_pol_sigma70_r2"/>
</dbReference>
<dbReference type="EMBL" id="CP042910">
    <property type="protein sequence ID" value="QEG17642.1"/>
    <property type="molecule type" value="Genomic_DNA"/>
</dbReference>
<sequence length="183" mass="20934">MEDQNLVELVTAAQNGDREAFGSLVVQFESTVFAIVMKRLRNHAEASEVTQDVFIQAMRKLSQLNAPERFGGWLRQIAVRMSINRAVRRPNECIQSPDTIIVLDDEPESPLDKLLESERATELRGGLEQLGEVDRQTLISFYFKGQSLKEMSHEFDRPIGTIKRRLHTARNRLREALLDLQSV</sequence>
<keyword evidence="11" id="KW-1185">Reference proteome</keyword>
<dbReference type="GO" id="GO:0006352">
    <property type="term" value="P:DNA-templated transcription initiation"/>
    <property type="evidence" value="ECO:0007669"/>
    <property type="project" value="InterPro"/>
</dbReference>
<dbReference type="GeneID" id="98648029"/>
<dbReference type="SUPFAM" id="SSF88946">
    <property type="entry name" value="Sigma2 domain of RNA polymerase sigma factors"/>
    <property type="match status" value="1"/>
</dbReference>
<dbReference type="EMBL" id="DQAY01000201">
    <property type="protein sequence ID" value="HCO27529.1"/>
    <property type="molecule type" value="Genomic_DNA"/>
</dbReference>
<dbReference type="SUPFAM" id="SSF88659">
    <property type="entry name" value="Sigma3 and sigma4 domains of RNA polymerase sigma factors"/>
    <property type="match status" value="1"/>
</dbReference>
<reference evidence="8 10" key="1">
    <citation type="journal article" date="2018" name="Nat. Biotechnol.">
        <title>A standardized bacterial taxonomy based on genome phylogeny substantially revises the tree of life.</title>
        <authorList>
            <person name="Parks D.H."/>
            <person name="Chuvochina M."/>
            <person name="Waite D.W."/>
            <person name="Rinke C."/>
            <person name="Skarshewski A."/>
            <person name="Chaumeil P.A."/>
            <person name="Hugenholtz P."/>
        </authorList>
    </citation>
    <scope>NUCLEOTIDE SEQUENCE [LARGE SCALE GENOMIC DNA]</scope>
    <source>
        <strain evidence="8">UBA9375</strain>
    </source>
</reference>
<evidence type="ECO:0000256" key="1">
    <source>
        <dbReference type="ARBA" id="ARBA00010641"/>
    </source>
</evidence>
<dbReference type="NCBIfam" id="TIGR02937">
    <property type="entry name" value="sigma70-ECF"/>
    <property type="match status" value="1"/>
</dbReference>
<dbReference type="InterPro" id="IPR039425">
    <property type="entry name" value="RNA_pol_sigma-70-like"/>
</dbReference>
<comment type="similarity">
    <text evidence="1">Belongs to the sigma-70 factor family. ECF subfamily.</text>
</comment>
<evidence type="ECO:0000313" key="9">
    <source>
        <dbReference type="EMBL" id="QEG17642.1"/>
    </source>
</evidence>
<dbReference type="Proteomes" id="UP000322887">
    <property type="component" value="Chromosome"/>
</dbReference>
<evidence type="ECO:0000256" key="2">
    <source>
        <dbReference type="ARBA" id="ARBA00023015"/>
    </source>
</evidence>
<evidence type="ECO:0000313" key="10">
    <source>
        <dbReference type="Proteomes" id="UP000263642"/>
    </source>
</evidence>
<evidence type="ECO:0000259" key="7">
    <source>
        <dbReference type="Pfam" id="PF04545"/>
    </source>
</evidence>
<dbReference type="Pfam" id="PF04545">
    <property type="entry name" value="Sigma70_r4"/>
    <property type="match status" value="1"/>
</dbReference>
<evidence type="ECO:0000256" key="5">
    <source>
        <dbReference type="ARBA" id="ARBA00023163"/>
    </source>
</evidence>
<dbReference type="PANTHER" id="PTHR43133">
    <property type="entry name" value="RNA POLYMERASE ECF-TYPE SIGMA FACTO"/>
    <property type="match status" value="1"/>
</dbReference>
<dbReference type="InterPro" id="IPR013325">
    <property type="entry name" value="RNA_pol_sigma_r2"/>
</dbReference>
<dbReference type="InterPro" id="IPR013324">
    <property type="entry name" value="RNA_pol_sigma_r3/r4-like"/>
</dbReference>
<feature type="domain" description="RNA polymerase sigma-70 region 4" evidence="7">
    <location>
        <begin position="127"/>
        <end position="175"/>
    </location>
</feature>
<name>A0A3D3RFD1_9PLAN</name>
<dbReference type="RefSeq" id="WP_002645207.1">
    <property type="nucleotide sequence ID" value="NZ_CAXAST010000001.1"/>
</dbReference>
<evidence type="ECO:0000313" key="8">
    <source>
        <dbReference type="EMBL" id="HCO27529.1"/>
    </source>
</evidence>
<keyword evidence="2" id="KW-0805">Transcription regulation</keyword>
<keyword evidence="4" id="KW-0238">DNA-binding</keyword>
<dbReference type="InterPro" id="IPR036388">
    <property type="entry name" value="WH-like_DNA-bd_sf"/>
</dbReference>
<feature type="domain" description="RNA polymerase sigma-70 region 2" evidence="6">
    <location>
        <begin position="24"/>
        <end position="86"/>
    </location>
</feature>
<dbReference type="GO" id="GO:0003677">
    <property type="term" value="F:DNA binding"/>
    <property type="evidence" value="ECO:0007669"/>
    <property type="project" value="UniProtKB-KW"/>
</dbReference>
<reference evidence="9 11" key="2">
    <citation type="submission" date="2019-08" db="EMBL/GenBank/DDBJ databases">
        <title>Deep-cultivation of Planctomycetes and their phenomic and genomic characterization uncovers novel biology.</title>
        <authorList>
            <person name="Wiegand S."/>
            <person name="Jogler M."/>
            <person name="Boedeker C."/>
            <person name="Pinto D."/>
            <person name="Vollmers J."/>
            <person name="Rivas-Marin E."/>
            <person name="Kohn T."/>
            <person name="Peeters S.H."/>
            <person name="Heuer A."/>
            <person name="Rast P."/>
            <person name="Oberbeckmann S."/>
            <person name="Bunk B."/>
            <person name="Jeske O."/>
            <person name="Meyerdierks A."/>
            <person name="Storesund J.E."/>
            <person name="Kallscheuer N."/>
            <person name="Luecker S."/>
            <person name="Lage O.M."/>
            <person name="Pohl T."/>
            <person name="Merkel B.J."/>
            <person name="Hornburger P."/>
            <person name="Mueller R.-W."/>
            <person name="Bruemmer F."/>
            <person name="Labrenz M."/>
            <person name="Spormann A.M."/>
            <person name="Op den Camp H."/>
            <person name="Overmann J."/>
            <person name="Amann R."/>
            <person name="Jetten M.S.M."/>
            <person name="Mascher T."/>
            <person name="Medema M.H."/>
            <person name="Devos D.P."/>
            <person name="Kaster A.-K."/>
            <person name="Ovreas L."/>
            <person name="Rohde M."/>
            <person name="Galperin M.Y."/>
            <person name="Jogler C."/>
        </authorList>
    </citation>
    <scope>NUCLEOTIDE SEQUENCE [LARGE SCALE GENOMIC DNA]</scope>
    <source>
        <strain evidence="9 11">DSM 8797</strain>
    </source>
</reference>
<evidence type="ECO:0000256" key="4">
    <source>
        <dbReference type="ARBA" id="ARBA00023125"/>
    </source>
</evidence>
<organism evidence="8 10">
    <name type="scientific">Gimesia maris</name>
    <dbReference type="NCBI Taxonomy" id="122"/>
    <lineage>
        <taxon>Bacteria</taxon>
        <taxon>Pseudomonadati</taxon>
        <taxon>Planctomycetota</taxon>
        <taxon>Planctomycetia</taxon>
        <taxon>Planctomycetales</taxon>
        <taxon>Planctomycetaceae</taxon>
        <taxon>Gimesia</taxon>
    </lineage>
</organism>
<gene>
    <name evidence="9" type="primary">sigW_3</name>
    <name evidence="8" type="ORF">DIT97_32710</name>
    <name evidence="9" type="ORF">GmarT_35240</name>
</gene>
<dbReference type="GO" id="GO:0016987">
    <property type="term" value="F:sigma factor activity"/>
    <property type="evidence" value="ECO:0007669"/>
    <property type="project" value="UniProtKB-KW"/>
</dbReference>
<keyword evidence="3" id="KW-0731">Sigma factor</keyword>
<protein>
    <submittedName>
        <fullName evidence="9">ECF RNA polymerase sigma factor SigW</fullName>
    </submittedName>
    <submittedName>
        <fullName evidence="8">Sigma-70 family RNA polymerase sigma factor</fullName>
    </submittedName>
</protein>
<evidence type="ECO:0000256" key="3">
    <source>
        <dbReference type="ARBA" id="ARBA00023082"/>
    </source>
</evidence>